<dbReference type="Pfam" id="PF11795">
    <property type="entry name" value="DUF3322"/>
    <property type="match status" value="1"/>
</dbReference>
<dbReference type="Proteomes" id="UP000469194">
    <property type="component" value="Unassembled WGS sequence"/>
</dbReference>
<evidence type="ECO:0000259" key="1">
    <source>
        <dbReference type="Pfam" id="PF09983"/>
    </source>
</evidence>
<sequence length="396" mass="44179">MRTVRDIAAMIGERLSASRYTADDTWPYTASVQLPPRQADLEDTALAVHANNKEIRDWTARTGCETTVQRRLIGGVTVDLISNVTVGDEAVALRAADRATSAEYRRARRRIERIHNRFGHIPASDALAAARMTDAENDVDFKLLLHVADYCASHDIAGLRPRAVPLAGFSAKWLDRKKMKRRRAVELLCGKSSLELDDRPQELRFRHLDPSRMQLPDMVAVRPWHDGAGLGIRYVVIVENKDTYQSMPPIRDGLCVFGSGKAAVDGLTLLPCLFDERPSDLRVAYWGDMDSAGFEILSAVRQLGLDCDSLFMDRAAYDRYGIFGTNHDQHDKPLKRQQPKPLSGLRDDERELYEALCTGTDIPYLRLEQERIPLCDAAAALSAMGFPVMTDGVAVA</sequence>
<dbReference type="RefSeq" id="WP_163230306.1">
    <property type="nucleotide sequence ID" value="NZ_WHZW01000007.1"/>
</dbReference>
<keyword evidence="4" id="KW-1185">Reference proteome</keyword>
<proteinExistence type="predicted"/>
<dbReference type="EMBL" id="WHZW01000007">
    <property type="protein sequence ID" value="NEG89235.1"/>
    <property type="molecule type" value="Genomic_DNA"/>
</dbReference>
<gene>
    <name evidence="3" type="ORF">GFD25_04310</name>
</gene>
<evidence type="ECO:0000313" key="3">
    <source>
        <dbReference type="EMBL" id="NEG89235.1"/>
    </source>
</evidence>
<comment type="caution">
    <text evidence="3">The sequence shown here is derived from an EMBL/GenBank/DDBJ whole genome shotgun (WGS) entry which is preliminary data.</text>
</comment>
<name>A0A6N9Z515_9BIFI</name>
<feature type="domain" description="DUF3322" evidence="2">
    <location>
        <begin position="15"/>
        <end position="179"/>
    </location>
</feature>
<protein>
    <recommendedName>
        <fullName evidence="5">DUF3322 and DUF2220 domain-containing protein</fullName>
    </recommendedName>
</protein>
<accession>A0A6N9Z515</accession>
<organism evidence="3 4">
    <name type="scientific">Bifidobacterium aerophilum</name>
    <dbReference type="NCBI Taxonomy" id="1798155"/>
    <lineage>
        <taxon>Bacteria</taxon>
        <taxon>Bacillati</taxon>
        <taxon>Actinomycetota</taxon>
        <taxon>Actinomycetes</taxon>
        <taxon>Bifidobacteriales</taxon>
        <taxon>Bifidobacteriaceae</taxon>
        <taxon>Bifidobacterium</taxon>
    </lineage>
</organism>
<evidence type="ECO:0000313" key="4">
    <source>
        <dbReference type="Proteomes" id="UP000469194"/>
    </source>
</evidence>
<evidence type="ECO:0008006" key="5">
    <source>
        <dbReference type="Google" id="ProtNLM"/>
    </source>
</evidence>
<reference evidence="3 4" key="1">
    <citation type="submission" date="2019-10" db="EMBL/GenBank/DDBJ databases">
        <title>Bifidobacterium from non-human primates.</title>
        <authorList>
            <person name="Modesto M."/>
        </authorList>
    </citation>
    <scope>NUCLEOTIDE SEQUENCE [LARGE SCALE GENOMIC DNA]</scope>
    <source>
        <strain evidence="3 4">TRE17</strain>
    </source>
</reference>
<dbReference type="AlphaFoldDB" id="A0A6N9Z515"/>
<dbReference type="InterPro" id="IPR024534">
    <property type="entry name" value="JetD_C"/>
</dbReference>
<dbReference type="InterPro" id="IPR014544">
    <property type="entry name" value="UCP028408"/>
</dbReference>
<evidence type="ECO:0000259" key="2">
    <source>
        <dbReference type="Pfam" id="PF11795"/>
    </source>
</evidence>
<dbReference type="PIRSF" id="PIRSF028408">
    <property type="entry name" value="UCP028408"/>
    <property type="match status" value="1"/>
</dbReference>
<feature type="domain" description="Wadjet protein JetD C-terminal" evidence="1">
    <location>
        <begin position="196"/>
        <end position="378"/>
    </location>
</feature>
<dbReference type="InterPro" id="IPR024537">
    <property type="entry name" value="DUF3322"/>
</dbReference>
<dbReference type="Pfam" id="PF09983">
    <property type="entry name" value="JetD_C"/>
    <property type="match status" value="1"/>
</dbReference>